<dbReference type="EMBL" id="NGJZ01000001">
    <property type="protein sequence ID" value="RSU08067.1"/>
    <property type="molecule type" value="Genomic_DNA"/>
</dbReference>
<feature type="domain" description="Glycosyltransferase subfamily 4-like N-terminal" evidence="2">
    <location>
        <begin position="14"/>
        <end position="181"/>
    </location>
</feature>
<sequence>MKIGFFTDTYFPQISGVATSIQTLKNELEKRGHEVYIFTTTDPNATDSEYGIIRMPSIPFVSFKDRRVVVRGMLYAYSVAKELNLDIIHTHTEFGTGILGKIIAKKLQIPCVHTYHTMYEDYLHYVLKGKVIRPGHVKQLSRLFCNHLSGIVCPSDRVVSTLSKYNISVPKEVIPTGVNLAKFEQHRRENEIDVRQRFGIASDKILMLSLSRLSFEKNIQAILSGMKEIHEDESQVHLLVVGDGPYRESLEELCEQQGITSYVTFSGEVSNELVGEFYRQADYFVSCSSSESQGLTYIEAMASGVKCVVKGNEYLNQLFTDSSLGVTFEQDEEFSATFLAYLKQGHLFQDNTQKRQEALSAISSDTFGEKMLLFYQKSQSYYQEKAKEQAEESSSIKLFKRW</sequence>
<dbReference type="Pfam" id="PF13439">
    <property type="entry name" value="Glyco_transf_4"/>
    <property type="match status" value="1"/>
</dbReference>
<dbReference type="RefSeq" id="WP_126822299.1">
    <property type="nucleotide sequence ID" value="NZ_JBHLWU010000001.1"/>
</dbReference>
<dbReference type="CDD" id="cd03817">
    <property type="entry name" value="GT4_UGDG-like"/>
    <property type="match status" value="1"/>
</dbReference>
<evidence type="ECO:0000313" key="3">
    <source>
        <dbReference type="EMBL" id="RSU08067.1"/>
    </source>
</evidence>
<evidence type="ECO:0000313" key="4">
    <source>
        <dbReference type="Proteomes" id="UP000288669"/>
    </source>
</evidence>
<protein>
    <submittedName>
        <fullName evidence="3">1,2-diacylglycerol 3-glucosyltransferase</fullName>
    </submittedName>
</protein>
<evidence type="ECO:0000259" key="2">
    <source>
        <dbReference type="Pfam" id="PF13439"/>
    </source>
</evidence>
<proteinExistence type="predicted"/>
<reference evidence="3 4" key="1">
    <citation type="submission" date="2017-05" db="EMBL/GenBank/DDBJ databases">
        <title>Vagococcus spp. assemblies.</title>
        <authorList>
            <person name="Gulvik C.A."/>
        </authorList>
    </citation>
    <scope>NUCLEOTIDE SEQUENCE [LARGE SCALE GENOMIC DNA]</scope>
    <source>
        <strain evidence="3 4">DSM 24756</strain>
    </source>
</reference>
<dbReference type="Pfam" id="PF00534">
    <property type="entry name" value="Glycos_transf_1"/>
    <property type="match status" value="1"/>
</dbReference>
<dbReference type="OrthoDB" id="9802525at2"/>
<dbReference type="PANTHER" id="PTHR45947">
    <property type="entry name" value="SULFOQUINOVOSYL TRANSFERASE SQD2"/>
    <property type="match status" value="1"/>
</dbReference>
<keyword evidence="3" id="KW-0808">Transferase</keyword>
<name>A0A430AJH2_9ENTE</name>
<dbReference type="PANTHER" id="PTHR45947:SF3">
    <property type="entry name" value="SULFOQUINOVOSYL TRANSFERASE SQD2"/>
    <property type="match status" value="1"/>
</dbReference>
<dbReference type="SUPFAM" id="SSF53756">
    <property type="entry name" value="UDP-Glycosyltransferase/glycogen phosphorylase"/>
    <property type="match status" value="1"/>
</dbReference>
<evidence type="ECO:0000259" key="1">
    <source>
        <dbReference type="Pfam" id="PF00534"/>
    </source>
</evidence>
<comment type="caution">
    <text evidence="3">The sequence shown here is derived from an EMBL/GenBank/DDBJ whole genome shotgun (WGS) entry which is preliminary data.</text>
</comment>
<keyword evidence="4" id="KW-1185">Reference proteome</keyword>
<organism evidence="3 4">
    <name type="scientific">Vagococcus entomophilus</name>
    <dbReference type="NCBI Taxonomy" id="1160095"/>
    <lineage>
        <taxon>Bacteria</taxon>
        <taxon>Bacillati</taxon>
        <taxon>Bacillota</taxon>
        <taxon>Bacilli</taxon>
        <taxon>Lactobacillales</taxon>
        <taxon>Enterococcaceae</taxon>
        <taxon>Vagococcus</taxon>
    </lineage>
</organism>
<gene>
    <name evidence="3" type="ORF">CBF30_02150</name>
</gene>
<dbReference type="InterPro" id="IPR001296">
    <property type="entry name" value="Glyco_trans_1"/>
</dbReference>
<feature type="domain" description="Glycosyl transferase family 1" evidence="1">
    <location>
        <begin position="194"/>
        <end position="345"/>
    </location>
</feature>
<dbReference type="FunFam" id="3.40.50.2000:FF:000136">
    <property type="entry name" value="Glycosyl transferase, group 1"/>
    <property type="match status" value="1"/>
</dbReference>
<dbReference type="Proteomes" id="UP000288669">
    <property type="component" value="Unassembled WGS sequence"/>
</dbReference>
<dbReference type="InterPro" id="IPR028098">
    <property type="entry name" value="Glyco_trans_4-like_N"/>
</dbReference>
<dbReference type="Gene3D" id="3.40.50.2000">
    <property type="entry name" value="Glycogen Phosphorylase B"/>
    <property type="match status" value="2"/>
</dbReference>
<dbReference type="InterPro" id="IPR050194">
    <property type="entry name" value="Glycosyltransferase_grp1"/>
</dbReference>
<accession>A0A430AJH2</accession>
<dbReference type="GO" id="GO:0016758">
    <property type="term" value="F:hexosyltransferase activity"/>
    <property type="evidence" value="ECO:0007669"/>
    <property type="project" value="TreeGrafter"/>
</dbReference>
<dbReference type="AlphaFoldDB" id="A0A430AJH2"/>